<evidence type="ECO:0000256" key="1">
    <source>
        <dbReference type="ARBA" id="ARBA00022723"/>
    </source>
</evidence>
<evidence type="ECO:0000259" key="8">
    <source>
        <dbReference type="PROSITE" id="PS50048"/>
    </source>
</evidence>
<dbReference type="CDD" id="cd12148">
    <property type="entry name" value="fungal_TF_MHR"/>
    <property type="match status" value="1"/>
</dbReference>
<dbReference type="PANTHER" id="PTHR31779:SF5">
    <property type="entry name" value="ZN(II)2CYS6 TRANSCRIPTION FACTOR (EUROFUNG)"/>
    <property type="match status" value="1"/>
</dbReference>
<name>A0A139HRP5_9PEZI</name>
<evidence type="ECO:0000256" key="3">
    <source>
        <dbReference type="ARBA" id="ARBA00023015"/>
    </source>
</evidence>
<dbReference type="Pfam" id="PF04082">
    <property type="entry name" value="Fungal_trans"/>
    <property type="match status" value="1"/>
</dbReference>
<dbReference type="Gene3D" id="4.10.240.10">
    <property type="entry name" value="Zn(2)-C6 fungal-type DNA-binding domain"/>
    <property type="match status" value="1"/>
</dbReference>
<keyword evidence="2" id="KW-0862">Zinc</keyword>
<evidence type="ECO:0000256" key="7">
    <source>
        <dbReference type="SAM" id="MobiDB-lite"/>
    </source>
</evidence>
<dbReference type="Pfam" id="PF00172">
    <property type="entry name" value="Zn_clus"/>
    <property type="match status" value="1"/>
</dbReference>
<feature type="region of interest" description="Disordered" evidence="7">
    <location>
        <begin position="533"/>
        <end position="562"/>
    </location>
</feature>
<evidence type="ECO:0000313" key="10">
    <source>
        <dbReference type="Proteomes" id="UP000070133"/>
    </source>
</evidence>
<dbReference type="InterPro" id="IPR007219">
    <property type="entry name" value="XnlR_reg_dom"/>
</dbReference>
<evidence type="ECO:0000256" key="4">
    <source>
        <dbReference type="ARBA" id="ARBA00023125"/>
    </source>
</evidence>
<keyword evidence="10" id="KW-1185">Reference proteome</keyword>
<evidence type="ECO:0000256" key="2">
    <source>
        <dbReference type="ARBA" id="ARBA00022833"/>
    </source>
</evidence>
<dbReference type="InterPro" id="IPR052478">
    <property type="entry name" value="Metabolite_Synth_Reg"/>
</dbReference>
<proteinExistence type="predicted"/>
<dbReference type="PROSITE" id="PS50048">
    <property type="entry name" value="ZN2_CY6_FUNGAL_2"/>
    <property type="match status" value="1"/>
</dbReference>
<dbReference type="GO" id="GO:0003677">
    <property type="term" value="F:DNA binding"/>
    <property type="evidence" value="ECO:0007669"/>
    <property type="project" value="UniProtKB-KW"/>
</dbReference>
<dbReference type="EMBL" id="LFZN01000016">
    <property type="protein sequence ID" value="KXT05052.1"/>
    <property type="molecule type" value="Genomic_DNA"/>
</dbReference>
<reference evidence="9 10" key="1">
    <citation type="submission" date="2015-07" db="EMBL/GenBank/DDBJ databases">
        <title>Comparative genomics of the Sigatoka disease complex on banana suggests a link between parallel evolutionary changes in Pseudocercospora fijiensis and Pseudocercospora eumusae and increased virulence on the banana host.</title>
        <authorList>
            <person name="Chang T.-C."/>
            <person name="Salvucci A."/>
            <person name="Crous P.W."/>
            <person name="Stergiopoulos I."/>
        </authorList>
    </citation>
    <scope>NUCLEOTIDE SEQUENCE [LARGE SCALE GENOMIC DNA]</scope>
    <source>
        <strain evidence="9 10">CBS 114824</strain>
    </source>
</reference>
<evidence type="ECO:0000256" key="5">
    <source>
        <dbReference type="ARBA" id="ARBA00023163"/>
    </source>
</evidence>
<feature type="compositionally biased region" description="Polar residues" evidence="7">
    <location>
        <begin position="545"/>
        <end position="561"/>
    </location>
</feature>
<dbReference type="AlphaFoldDB" id="A0A139HRP5"/>
<feature type="compositionally biased region" description="Low complexity" evidence="7">
    <location>
        <begin position="15"/>
        <end position="31"/>
    </location>
</feature>
<keyword evidence="6" id="KW-0539">Nucleus</keyword>
<dbReference type="GO" id="GO:0006351">
    <property type="term" value="P:DNA-templated transcription"/>
    <property type="evidence" value="ECO:0007669"/>
    <property type="project" value="InterPro"/>
</dbReference>
<dbReference type="CDD" id="cd00067">
    <property type="entry name" value="GAL4"/>
    <property type="match status" value="1"/>
</dbReference>
<sequence length="613" mass="68005">MDGALGIPATYATPNGNSNSNSNSYSNSYSNVRPPSQGQKRRRAKHACEPCRLRKRRCNGNEPCNMCAQFEYRCYFEKHPRKRSKIVDQHAIADAQLTLAHADIKAEPGSNGPTTEDLSKIRALEANSGIAFTRLLGMKLDPSSGGPKLFTFGWNLGTSTYQPPPSVDITTILDRGQMLGAAQLFFQNVHPIYGFLDQEWINQGISQRWITPEECAVPDHILCGVAAIGILFSPDGTLVPVLPRLVDAQKQALESTSTMQPPNLMDVQSWILRCLTLRVTDHPHATWIATCTTMHLVESVGLQLEASTSVLHPAANDSNNLELRRRAFWIARMLNSWVSFEYGRTRVALRGITAQLPTSGDGDYTTDYINLYSISCCLDPEQSDSAGQWEEFLSQLDAYEPPHDGIALSKANLALCGYRRLRLANPNLSPDVINKIINIGLGGLDAARRMAEQGMPWWHVANVPFQVICVFLAMDGRESLSHLSTAMRTLEFVVERFHTVAMKEALKTARFLVRLSKRRKDEDSEVLGLSLQKAAAEDPAPENTEGAQPQQQIPNGSNVNNIDELPIDSATASSNEEWNLDMLESQFESQFDWNSFFMNDTPDFGTIAPDGTM</sequence>
<dbReference type="GO" id="GO:0009410">
    <property type="term" value="P:response to xenobiotic stimulus"/>
    <property type="evidence" value="ECO:0007669"/>
    <property type="project" value="TreeGrafter"/>
</dbReference>
<gene>
    <name evidence="9" type="ORF">AC578_10348</name>
</gene>
<dbReference type="OrthoDB" id="9986881at2759"/>
<feature type="domain" description="Zn(2)-C6 fungal-type" evidence="8">
    <location>
        <begin position="47"/>
        <end position="76"/>
    </location>
</feature>
<protein>
    <recommendedName>
        <fullName evidence="8">Zn(2)-C6 fungal-type domain-containing protein</fullName>
    </recommendedName>
</protein>
<keyword evidence="4" id="KW-0238">DNA-binding</keyword>
<dbReference type="PROSITE" id="PS00463">
    <property type="entry name" value="ZN2_CY6_FUNGAL_1"/>
    <property type="match status" value="1"/>
</dbReference>
<dbReference type="Proteomes" id="UP000070133">
    <property type="component" value="Unassembled WGS sequence"/>
</dbReference>
<keyword evidence="5" id="KW-0804">Transcription</keyword>
<keyword evidence="3" id="KW-0805">Transcription regulation</keyword>
<evidence type="ECO:0000256" key="6">
    <source>
        <dbReference type="ARBA" id="ARBA00023242"/>
    </source>
</evidence>
<dbReference type="GO" id="GO:0008270">
    <property type="term" value="F:zinc ion binding"/>
    <property type="evidence" value="ECO:0007669"/>
    <property type="project" value="InterPro"/>
</dbReference>
<organism evidence="9 10">
    <name type="scientific">Pseudocercospora eumusae</name>
    <dbReference type="NCBI Taxonomy" id="321146"/>
    <lineage>
        <taxon>Eukaryota</taxon>
        <taxon>Fungi</taxon>
        <taxon>Dikarya</taxon>
        <taxon>Ascomycota</taxon>
        <taxon>Pezizomycotina</taxon>
        <taxon>Dothideomycetes</taxon>
        <taxon>Dothideomycetidae</taxon>
        <taxon>Mycosphaerellales</taxon>
        <taxon>Mycosphaerellaceae</taxon>
        <taxon>Pseudocercospora</taxon>
    </lineage>
</organism>
<dbReference type="SMART" id="SM00066">
    <property type="entry name" value="GAL4"/>
    <property type="match status" value="1"/>
</dbReference>
<dbReference type="InterPro" id="IPR036864">
    <property type="entry name" value="Zn2-C6_fun-type_DNA-bd_sf"/>
</dbReference>
<accession>A0A139HRP5</accession>
<dbReference type="GO" id="GO:0000981">
    <property type="term" value="F:DNA-binding transcription factor activity, RNA polymerase II-specific"/>
    <property type="evidence" value="ECO:0007669"/>
    <property type="project" value="InterPro"/>
</dbReference>
<comment type="caution">
    <text evidence="9">The sequence shown here is derived from an EMBL/GenBank/DDBJ whole genome shotgun (WGS) entry which is preliminary data.</text>
</comment>
<feature type="region of interest" description="Disordered" evidence="7">
    <location>
        <begin position="1"/>
        <end position="46"/>
    </location>
</feature>
<keyword evidence="1" id="KW-0479">Metal-binding</keyword>
<dbReference type="PANTHER" id="PTHR31779">
    <property type="entry name" value="2-NITROPROPANE DIOXYGENASE FAMILY, PUTATIVE (AFU_ORTHOLOGUE AFUA_2G17430)-RELATED"/>
    <property type="match status" value="1"/>
</dbReference>
<evidence type="ECO:0000313" key="9">
    <source>
        <dbReference type="EMBL" id="KXT05052.1"/>
    </source>
</evidence>
<dbReference type="InterPro" id="IPR001138">
    <property type="entry name" value="Zn2Cys6_DnaBD"/>
</dbReference>
<dbReference type="SUPFAM" id="SSF57701">
    <property type="entry name" value="Zn2/Cys6 DNA-binding domain"/>
    <property type="match status" value="1"/>
</dbReference>